<evidence type="ECO:0000259" key="9">
    <source>
        <dbReference type="PROSITE" id="PS50893"/>
    </source>
</evidence>
<sequence>MLNNKEKSFNKNIDIKLWKEIMLYSLPYKKLIIALSVVMLLVAGVDAILPLLTRYAIDNYIVAEDLNGLYGFSIIYLVIIIIQGINIFAFIYFAGKLETEMAASIREKAFTSLQELSLSFYNQRPVGWLIARLTSDVHKLSSIISWGIVDFVWGFAMMFTIVIIMLRLNYRLALITLVVLPVLLIISFYFQKKILHEFRLVRKINSKITGAFNEGISGAKTSKTLVIEDRNCDEFTGLTNKMAKSSIKAAIYSSLFLPAVLVLSSVGTGLALWQGGNAVIQGAITYGTLVAFISYTVQFFEPVREMARVFAELQSAQAAAERIISLINTESEIVDSKLVIEKYGTILKPKKENWPEIKGNIEFRNVEFKYTDNEEVLNNFNLNVSAGQKIALVGETGSGKSTIVNLLCRFYEPVDGEIYIDGKEYRNFSQSLLHSNIGYVLQDPHLFSGTIKENIRYGFENATDAEIKNAADLVQATRFINKLPDGFDTEVGEGGDLLSTGEKQLISFARAIISNPAIFILDEATSSIDTEMELIIQKTINKVLKNRTSFIIAHRLSTIKNADKIIVLKDGKIIESGNHYQLIDRKGYYYDLYQNQFYNRRESRKTRITS</sequence>
<protein>
    <submittedName>
        <fullName evidence="11">ABC transporter ATP-binding protein</fullName>
    </submittedName>
</protein>
<dbReference type="Pfam" id="PF00664">
    <property type="entry name" value="ABC_membrane"/>
    <property type="match status" value="1"/>
</dbReference>
<dbReference type="InterPro" id="IPR003593">
    <property type="entry name" value="AAA+_ATPase"/>
</dbReference>
<feature type="transmembrane region" description="Helical" evidence="8">
    <location>
        <begin position="69"/>
        <end position="94"/>
    </location>
</feature>
<evidence type="ECO:0000256" key="1">
    <source>
        <dbReference type="ARBA" id="ARBA00004651"/>
    </source>
</evidence>
<dbReference type="GO" id="GO:0016887">
    <property type="term" value="F:ATP hydrolysis activity"/>
    <property type="evidence" value="ECO:0007669"/>
    <property type="project" value="InterPro"/>
</dbReference>
<proteinExistence type="predicted"/>
<evidence type="ECO:0000256" key="4">
    <source>
        <dbReference type="ARBA" id="ARBA00022741"/>
    </source>
</evidence>
<dbReference type="PROSITE" id="PS50893">
    <property type="entry name" value="ABC_TRANSPORTER_2"/>
    <property type="match status" value="1"/>
</dbReference>
<evidence type="ECO:0000256" key="8">
    <source>
        <dbReference type="SAM" id="Phobius"/>
    </source>
</evidence>
<feature type="transmembrane region" description="Helical" evidence="8">
    <location>
        <begin position="172"/>
        <end position="190"/>
    </location>
</feature>
<dbReference type="SUPFAM" id="SSF90123">
    <property type="entry name" value="ABC transporter transmembrane region"/>
    <property type="match status" value="1"/>
</dbReference>
<comment type="subcellular location">
    <subcellularLocation>
        <location evidence="1">Cell membrane</location>
        <topology evidence="1">Multi-pass membrane protein</topology>
    </subcellularLocation>
</comment>
<name>A0A931AQE5_9FIRM</name>
<dbReference type="InterPro" id="IPR036640">
    <property type="entry name" value="ABC1_TM_sf"/>
</dbReference>
<feature type="transmembrane region" description="Helical" evidence="8">
    <location>
        <begin position="279"/>
        <end position="300"/>
    </location>
</feature>
<dbReference type="InterPro" id="IPR039421">
    <property type="entry name" value="Type_1_exporter"/>
</dbReference>
<comment type="caution">
    <text evidence="11">The sequence shown here is derived from an EMBL/GenBank/DDBJ whole genome shotgun (WGS) entry which is preliminary data.</text>
</comment>
<feature type="transmembrane region" description="Helical" evidence="8">
    <location>
        <begin position="31"/>
        <end position="57"/>
    </location>
</feature>
<dbReference type="InterPro" id="IPR027417">
    <property type="entry name" value="P-loop_NTPase"/>
</dbReference>
<dbReference type="Proteomes" id="UP000621436">
    <property type="component" value="Unassembled WGS sequence"/>
</dbReference>
<dbReference type="InterPro" id="IPR003439">
    <property type="entry name" value="ABC_transporter-like_ATP-bd"/>
</dbReference>
<evidence type="ECO:0000256" key="5">
    <source>
        <dbReference type="ARBA" id="ARBA00022840"/>
    </source>
</evidence>
<dbReference type="GO" id="GO:0015421">
    <property type="term" value="F:ABC-type oligopeptide transporter activity"/>
    <property type="evidence" value="ECO:0007669"/>
    <property type="project" value="TreeGrafter"/>
</dbReference>
<keyword evidence="5 11" id="KW-0067">ATP-binding</keyword>
<feature type="domain" description="ABC transmembrane type-1" evidence="10">
    <location>
        <begin position="33"/>
        <end position="315"/>
    </location>
</feature>
<dbReference type="RefSeq" id="WP_270452637.1">
    <property type="nucleotide sequence ID" value="NZ_JADPIE010000001.1"/>
</dbReference>
<keyword evidence="3 8" id="KW-0812">Transmembrane</keyword>
<accession>A0A931AQE5</accession>
<evidence type="ECO:0000313" key="12">
    <source>
        <dbReference type="Proteomes" id="UP000621436"/>
    </source>
</evidence>
<keyword evidence="12" id="KW-1185">Reference proteome</keyword>
<dbReference type="GO" id="GO:0005886">
    <property type="term" value="C:plasma membrane"/>
    <property type="evidence" value="ECO:0007669"/>
    <property type="project" value="UniProtKB-SubCell"/>
</dbReference>
<dbReference type="PROSITE" id="PS50929">
    <property type="entry name" value="ABC_TM1F"/>
    <property type="match status" value="1"/>
</dbReference>
<reference evidence="11" key="1">
    <citation type="submission" date="2020-11" db="EMBL/GenBank/DDBJ databases">
        <title>Halonatronomonas betainensis gen. nov., sp. nov. a novel haloalkaliphilic representative of the family Halanaerobiacae capable of betaine degradation.</title>
        <authorList>
            <person name="Boltyanskaya Y."/>
            <person name="Kevbrin V."/>
            <person name="Detkova E."/>
            <person name="Grouzdev D.S."/>
            <person name="Koziaeva V."/>
            <person name="Zhilina T."/>
        </authorList>
    </citation>
    <scope>NUCLEOTIDE SEQUENCE</scope>
    <source>
        <strain evidence="11">Z-7014</strain>
    </source>
</reference>
<organism evidence="11 12">
    <name type="scientific">Halonatronomonas betaini</name>
    <dbReference type="NCBI Taxonomy" id="2778430"/>
    <lineage>
        <taxon>Bacteria</taxon>
        <taxon>Bacillati</taxon>
        <taxon>Bacillota</taxon>
        <taxon>Clostridia</taxon>
        <taxon>Halanaerobiales</taxon>
        <taxon>Halarsenatibacteraceae</taxon>
        <taxon>Halonatronomonas</taxon>
    </lineage>
</organism>
<dbReference type="CDD" id="cd18540">
    <property type="entry name" value="ABC_6TM_exporter_like"/>
    <property type="match status" value="1"/>
</dbReference>
<keyword evidence="6 8" id="KW-1133">Transmembrane helix</keyword>
<keyword evidence="7 8" id="KW-0472">Membrane</keyword>
<feature type="transmembrane region" description="Helical" evidence="8">
    <location>
        <begin position="249"/>
        <end position="273"/>
    </location>
</feature>
<evidence type="ECO:0000256" key="2">
    <source>
        <dbReference type="ARBA" id="ARBA00022448"/>
    </source>
</evidence>
<evidence type="ECO:0000259" key="10">
    <source>
        <dbReference type="PROSITE" id="PS50929"/>
    </source>
</evidence>
<dbReference type="EMBL" id="JADPIE010000001">
    <property type="protein sequence ID" value="MBF8435921.1"/>
    <property type="molecule type" value="Genomic_DNA"/>
</dbReference>
<dbReference type="FunFam" id="3.40.50.300:FF:000287">
    <property type="entry name" value="Multidrug ABC transporter ATP-binding protein"/>
    <property type="match status" value="1"/>
</dbReference>
<keyword evidence="2" id="KW-0813">Transport</keyword>
<dbReference type="AlphaFoldDB" id="A0A931AQE5"/>
<evidence type="ECO:0000256" key="3">
    <source>
        <dbReference type="ARBA" id="ARBA00022692"/>
    </source>
</evidence>
<dbReference type="PANTHER" id="PTHR43394">
    <property type="entry name" value="ATP-DEPENDENT PERMEASE MDL1, MITOCHONDRIAL"/>
    <property type="match status" value="1"/>
</dbReference>
<dbReference type="SMART" id="SM00382">
    <property type="entry name" value="AAA"/>
    <property type="match status" value="1"/>
</dbReference>
<dbReference type="Gene3D" id="3.40.50.300">
    <property type="entry name" value="P-loop containing nucleotide triphosphate hydrolases"/>
    <property type="match status" value="1"/>
</dbReference>
<gene>
    <name evidence="11" type="ORF">I0Q91_02410</name>
</gene>
<evidence type="ECO:0000256" key="6">
    <source>
        <dbReference type="ARBA" id="ARBA00022989"/>
    </source>
</evidence>
<keyword evidence="4" id="KW-0547">Nucleotide-binding</keyword>
<dbReference type="Pfam" id="PF00005">
    <property type="entry name" value="ABC_tran"/>
    <property type="match status" value="1"/>
</dbReference>
<feature type="transmembrane region" description="Helical" evidence="8">
    <location>
        <begin position="143"/>
        <end position="166"/>
    </location>
</feature>
<dbReference type="Gene3D" id="1.20.1560.10">
    <property type="entry name" value="ABC transporter type 1, transmembrane domain"/>
    <property type="match status" value="1"/>
</dbReference>
<evidence type="ECO:0000313" key="11">
    <source>
        <dbReference type="EMBL" id="MBF8435921.1"/>
    </source>
</evidence>
<dbReference type="InterPro" id="IPR011527">
    <property type="entry name" value="ABC1_TM_dom"/>
</dbReference>
<feature type="domain" description="ABC transporter" evidence="9">
    <location>
        <begin position="361"/>
        <end position="595"/>
    </location>
</feature>
<dbReference type="SUPFAM" id="SSF52540">
    <property type="entry name" value="P-loop containing nucleoside triphosphate hydrolases"/>
    <property type="match status" value="1"/>
</dbReference>
<dbReference type="CDD" id="cd03254">
    <property type="entry name" value="ABCC_Glucan_exporter_like"/>
    <property type="match status" value="1"/>
</dbReference>
<evidence type="ECO:0000256" key="7">
    <source>
        <dbReference type="ARBA" id="ARBA00023136"/>
    </source>
</evidence>
<dbReference type="GO" id="GO:0005524">
    <property type="term" value="F:ATP binding"/>
    <property type="evidence" value="ECO:0007669"/>
    <property type="project" value="UniProtKB-KW"/>
</dbReference>
<dbReference type="PANTHER" id="PTHR43394:SF1">
    <property type="entry name" value="ATP-BINDING CASSETTE SUB-FAMILY B MEMBER 10, MITOCHONDRIAL"/>
    <property type="match status" value="1"/>
</dbReference>